<dbReference type="GO" id="GO:0016491">
    <property type="term" value="F:oxidoreductase activity"/>
    <property type="evidence" value="ECO:0007669"/>
    <property type="project" value="UniProtKB-KW"/>
</dbReference>
<evidence type="ECO:0000259" key="2">
    <source>
        <dbReference type="Pfam" id="PF00248"/>
    </source>
</evidence>
<dbReference type="InterPro" id="IPR036812">
    <property type="entry name" value="NAD(P)_OxRdtase_dom_sf"/>
</dbReference>
<keyword evidence="1" id="KW-0560">Oxidoreductase</keyword>
<protein>
    <submittedName>
        <fullName evidence="3">General stress protein 69</fullName>
    </submittedName>
</protein>
<evidence type="ECO:0000313" key="3">
    <source>
        <dbReference type="EMBL" id="CQD18190.1"/>
    </source>
</evidence>
<dbReference type="PANTHER" id="PTHR43364">
    <property type="entry name" value="NADH-SPECIFIC METHYLGLYOXAL REDUCTASE-RELATED"/>
    <property type="match status" value="1"/>
</dbReference>
<dbReference type="Proteomes" id="UP000199601">
    <property type="component" value="Unassembled WGS sequence"/>
</dbReference>
<dbReference type="InterPro" id="IPR020471">
    <property type="entry name" value="AKR"/>
</dbReference>
<keyword evidence="4" id="KW-1185">Reference proteome</keyword>
<sequence>MCANDLESEMKYTTLGQTGLNVSRIAFGTWQLGGDWGRFDEDAAIAAIRRARELGVNFFDTAQAYGFGASEQILGEALRDELTTERDELVIATKGGLRQTDSGLVRDASPEWLRRGVDASLTALGVDHIDLYQVHWPDPTVSAAETAGALRELVSDGKIGHVGVSNYNAWQMAEFSATLPVETLQPPYHLFRREIEDGELPYCRAHNIGVLVYGPLAHGLLTGTLSTHTAFAADDWRSTSGVFSGSAFDLNLATVRALAMFAADLEVTISQLAIAWTLANPAVHVAIVGARHVSHVQDSLAAADVSLSDADLDTIDTIMSFGAQVAGPSPEGM</sequence>
<evidence type="ECO:0000313" key="4">
    <source>
        <dbReference type="Proteomes" id="UP000199601"/>
    </source>
</evidence>
<evidence type="ECO:0000256" key="1">
    <source>
        <dbReference type="ARBA" id="ARBA00023002"/>
    </source>
</evidence>
<name>A0A0U1DKF5_9MYCO</name>
<dbReference type="PRINTS" id="PR00069">
    <property type="entry name" value="ALDKETRDTASE"/>
</dbReference>
<dbReference type="InterPro" id="IPR050523">
    <property type="entry name" value="AKR_Detox_Biosynth"/>
</dbReference>
<dbReference type="SUPFAM" id="SSF51430">
    <property type="entry name" value="NAD(P)-linked oxidoreductase"/>
    <property type="match status" value="1"/>
</dbReference>
<reference evidence="4" key="1">
    <citation type="submission" date="2015-03" db="EMBL/GenBank/DDBJ databases">
        <authorList>
            <person name="Urmite Genomes"/>
        </authorList>
    </citation>
    <scope>NUCLEOTIDE SEQUENCE [LARGE SCALE GENOMIC DNA]</scope>
    <source>
        <strain evidence="4">CSUR P1344</strain>
    </source>
</reference>
<gene>
    <name evidence="3" type="ORF">BN000_04095</name>
</gene>
<dbReference type="EMBL" id="CTEC01000002">
    <property type="protein sequence ID" value="CQD18190.1"/>
    <property type="molecule type" value="Genomic_DNA"/>
</dbReference>
<dbReference type="PANTHER" id="PTHR43364:SF4">
    <property type="entry name" value="NAD(P)-LINKED OXIDOREDUCTASE SUPERFAMILY PROTEIN"/>
    <property type="match status" value="1"/>
</dbReference>
<dbReference type="GO" id="GO:0005829">
    <property type="term" value="C:cytosol"/>
    <property type="evidence" value="ECO:0007669"/>
    <property type="project" value="UniProtKB-ARBA"/>
</dbReference>
<organism evidence="3 4">
    <name type="scientific">Mycobacterium europaeum</name>
    <dbReference type="NCBI Taxonomy" id="761804"/>
    <lineage>
        <taxon>Bacteria</taxon>
        <taxon>Bacillati</taxon>
        <taxon>Actinomycetota</taxon>
        <taxon>Actinomycetes</taxon>
        <taxon>Mycobacteriales</taxon>
        <taxon>Mycobacteriaceae</taxon>
        <taxon>Mycobacterium</taxon>
        <taxon>Mycobacterium simiae complex</taxon>
    </lineage>
</organism>
<proteinExistence type="predicted"/>
<accession>A0A0U1DKF5</accession>
<dbReference type="FunFam" id="3.20.20.100:FF:000004">
    <property type="entry name" value="Oxidoreductase, aldo/keto reductase"/>
    <property type="match status" value="1"/>
</dbReference>
<dbReference type="CDD" id="cd19084">
    <property type="entry name" value="AKR_AKR11B1-like"/>
    <property type="match status" value="1"/>
</dbReference>
<dbReference type="Pfam" id="PF00248">
    <property type="entry name" value="Aldo_ket_red"/>
    <property type="match status" value="1"/>
</dbReference>
<dbReference type="InterPro" id="IPR023210">
    <property type="entry name" value="NADP_OxRdtase_dom"/>
</dbReference>
<dbReference type="Gene3D" id="3.20.20.100">
    <property type="entry name" value="NADP-dependent oxidoreductase domain"/>
    <property type="match status" value="1"/>
</dbReference>
<dbReference type="AlphaFoldDB" id="A0A0U1DKF5"/>
<feature type="domain" description="NADP-dependent oxidoreductase" evidence="2">
    <location>
        <begin position="24"/>
        <end position="318"/>
    </location>
</feature>